<reference evidence="3 4" key="1">
    <citation type="submission" date="2019-09" db="EMBL/GenBank/DDBJ databases">
        <authorList>
            <person name="Chandra G."/>
            <person name="Truman W A."/>
        </authorList>
    </citation>
    <scope>NUCLEOTIDE SEQUENCE [LARGE SCALE GENOMIC DNA]</scope>
    <source>
        <strain evidence="3">PS624</strain>
    </source>
</reference>
<protein>
    <recommendedName>
        <fullName evidence="2">Peptidase S1 domain-containing protein</fullName>
    </recommendedName>
</protein>
<evidence type="ECO:0000313" key="3">
    <source>
        <dbReference type="EMBL" id="VVN10771.1"/>
    </source>
</evidence>
<dbReference type="InterPro" id="IPR009003">
    <property type="entry name" value="Peptidase_S1_PA"/>
</dbReference>
<evidence type="ECO:0000256" key="1">
    <source>
        <dbReference type="SAM" id="SignalP"/>
    </source>
</evidence>
<gene>
    <name evidence="3" type="ORF">PS624_03817</name>
</gene>
<evidence type="ECO:0000259" key="2">
    <source>
        <dbReference type="Pfam" id="PF00089"/>
    </source>
</evidence>
<dbReference type="Pfam" id="PF00089">
    <property type="entry name" value="Trypsin"/>
    <property type="match status" value="1"/>
</dbReference>
<name>A0A5E6V143_PSEFL</name>
<dbReference type="AlphaFoldDB" id="A0A5E6V143"/>
<organism evidence="3 4">
    <name type="scientific">Pseudomonas fluorescens</name>
    <dbReference type="NCBI Taxonomy" id="294"/>
    <lineage>
        <taxon>Bacteria</taxon>
        <taxon>Pseudomonadati</taxon>
        <taxon>Pseudomonadota</taxon>
        <taxon>Gammaproteobacteria</taxon>
        <taxon>Pseudomonadales</taxon>
        <taxon>Pseudomonadaceae</taxon>
        <taxon>Pseudomonas</taxon>
    </lineage>
</organism>
<dbReference type="SUPFAM" id="SSF50494">
    <property type="entry name" value="Trypsin-like serine proteases"/>
    <property type="match status" value="1"/>
</dbReference>
<proteinExistence type="predicted"/>
<sequence precursor="true">MRPHRQVFLYAGMFLAICTANNLYARDYLCHNDAAELADRPAGLTSETPLVQIAKVPSASGTQQYQVVQQFNGTVYKSMGNQPSLVALPRGPKQTSFTRHHSFTSEGGTVQLPSGVIGYWKDLNSDESFNLPKNKIPSDELEAQTQGELLALFKRNDFTSHTISTEDTKSQLKTSMSTPAVGNAAELINRYKSNELSSCNQRVTDEYREQRIALSSMEIGNVQAIARMYLSDREAFLNRYTEKEVRQVTEKYVSALKSLLDNCYTPAEQSAFVKQHSLMNRLGKIMWSDDNLCTGLSVGSGTYVLTARHCFKNLPNDSDVWFQAAMSQDRFQVCAISQKDALTEDKVKDVGQDQVLVRIAPGLKSPSAINVLQKSALRTMTDQKNGDSAAPTLLTQISHMPLANSLDPEKYPSGFVEGKGTKCAAKAKSEGCFSHVCSMEGGGSGSALFVSGTPVLTLAATHIGESNTSSLCDESYSLNIATYINKAFLSPFKNSVNFIETP</sequence>
<evidence type="ECO:0000313" key="4">
    <source>
        <dbReference type="Proteomes" id="UP000326241"/>
    </source>
</evidence>
<dbReference type="GO" id="GO:0004252">
    <property type="term" value="F:serine-type endopeptidase activity"/>
    <property type="evidence" value="ECO:0007669"/>
    <property type="project" value="InterPro"/>
</dbReference>
<feature type="domain" description="Peptidase S1" evidence="2">
    <location>
        <begin position="290"/>
        <end position="376"/>
    </location>
</feature>
<feature type="signal peptide" evidence="1">
    <location>
        <begin position="1"/>
        <end position="25"/>
    </location>
</feature>
<dbReference type="InterPro" id="IPR001254">
    <property type="entry name" value="Trypsin_dom"/>
</dbReference>
<dbReference type="Proteomes" id="UP000326241">
    <property type="component" value="Unassembled WGS sequence"/>
</dbReference>
<keyword evidence="1" id="KW-0732">Signal</keyword>
<feature type="chain" id="PRO_5023096442" description="Peptidase S1 domain-containing protein" evidence="1">
    <location>
        <begin position="26"/>
        <end position="502"/>
    </location>
</feature>
<dbReference type="EMBL" id="CABVGZ010000044">
    <property type="protein sequence ID" value="VVN10771.1"/>
    <property type="molecule type" value="Genomic_DNA"/>
</dbReference>
<dbReference type="GO" id="GO:0006508">
    <property type="term" value="P:proteolysis"/>
    <property type="evidence" value="ECO:0007669"/>
    <property type="project" value="InterPro"/>
</dbReference>
<accession>A0A5E6V143</accession>